<protein>
    <recommendedName>
        <fullName evidence="4">Curlin associated repeat-containing protein</fullName>
    </recommendedName>
</protein>
<keyword evidence="3" id="KW-1185">Reference proteome</keyword>
<dbReference type="Proteomes" id="UP000829517">
    <property type="component" value="Unassembled WGS sequence"/>
</dbReference>
<evidence type="ECO:0008006" key="4">
    <source>
        <dbReference type="Google" id="ProtNLM"/>
    </source>
</evidence>
<reference evidence="2 3" key="1">
    <citation type="submission" date="2021-01" db="EMBL/GenBank/DDBJ databases">
        <title>Genome sequencing of Joostella atrarenae M1-2 (= KCTC 23194).</title>
        <authorList>
            <person name="Zakaria M.R."/>
            <person name="Lam M.Q."/>
            <person name="Chong C.S."/>
        </authorList>
    </citation>
    <scope>NUCLEOTIDE SEQUENCE [LARGE SCALE GENOMIC DNA]</scope>
    <source>
        <strain evidence="2 3">M1-2</strain>
    </source>
</reference>
<dbReference type="EMBL" id="JAETXX010000004">
    <property type="protein sequence ID" value="MCF8714954.1"/>
    <property type="molecule type" value="Genomic_DNA"/>
</dbReference>
<evidence type="ECO:0000256" key="1">
    <source>
        <dbReference type="SAM" id="SignalP"/>
    </source>
</evidence>
<evidence type="ECO:0000313" key="2">
    <source>
        <dbReference type="EMBL" id="MCF8714954.1"/>
    </source>
</evidence>
<feature type="chain" id="PRO_5046269702" description="Curlin associated repeat-containing protein" evidence="1">
    <location>
        <begin position="23"/>
        <end position="164"/>
    </location>
</feature>
<sequence length="164" mass="17935">MNATKFILLIFFSGFITSIGLAQEVTKEDYKTIVAANQVQKNNLQASSKTVSESGIYISQIGQANAANVNVVSEDMNYSLYQTGVNNKVNQFKSVDKLTEVVTQTGNNNFLQEVGTNTSNISEVNTVQQGNNLLVEKYGTNSIGDNMTIKMTGSDRSVIVKNYK</sequence>
<proteinExistence type="predicted"/>
<evidence type="ECO:0000313" key="3">
    <source>
        <dbReference type="Proteomes" id="UP000829517"/>
    </source>
</evidence>
<keyword evidence="1" id="KW-0732">Signal</keyword>
<accession>A0ABS9J3E4</accession>
<organism evidence="2 3">
    <name type="scientific">Joostella atrarenae</name>
    <dbReference type="NCBI Taxonomy" id="679257"/>
    <lineage>
        <taxon>Bacteria</taxon>
        <taxon>Pseudomonadati</taxon>
        <taxon>Bacteroidota</taxon>
        <taxon>Flavobacteriia</taxon>
        <taxon>Flavobacteriales</taxon>
        <taxon>Flavobacteriaceae</taxon>
        <taxon>Joostella</taxon>
    </lineage>
</organism>
<feature type="signal peptide" evidence="1">
    <location>
        <begin position="1"/>
        <end position="22"/>
    </location>
</feature>
<comment type="caution">
    <text evidence="2">The sequence shown here is derived from an EMBL/GenBank/DDBJ whole genome shotgun (WGS) entry which is preliminary data.</text>
</comment>
<dbReference type="RefSeq" id="WP_236958920.1">
    <property type="nucleotide sequence ID" value="NZ_JAETXX010000004.1"/>
</dbReference>
<gene>
    <name evidence="2" type="ORF">JM658_08955</name>
</gene>
<name>A0ABS9J3E4_9FLAO</name>